<dbReference type="STRING" id="76731.RD2015_3086"/>
<evidence type="ECO:0000256" key="1">
    <source>
        <dbReference type="SAM" id="MobiDB-lite"/>
    </source>
</evidence>
<dbReference type="EMBL" id="CP013729">
    <property type="protein sequence ID" value="ALV07547.1"/>
    <property type="molecule type" value="Genomic_DNA"/>
</dbReference>
<dbReference type="AlphaFoldDB" id="A0A0U3N5S7"/>
<feature type="compositionally biased region" description="Acidic residues" evidence="1">
    <location>
        <begin position="119"/>
        <end position="133"/>
    </location>
</feature>
<dbReference type="RefSeq" id="WP_058935643.1">
    <property type="nucleotide sequence ID" value="NZ_CP013729.1"/>
</dbReference>
<proteinExistence type="predicted"/>
<evidence type="ECO:0000313" key="2">
    <source>
        <dbReference type="EMBL" id="ALV07547.1"/>
    </source>
</evidence>
<evidence type="ECO:0000313" key="3">
    <source>
        <dbReference type="Proteomes" id="UP000060699"/>
    </source>
</evidence>
<dbReference type="OrthoDB" id="9987377at2"/>
<name>A0A0U3N5S7_9BURK</name>
<dbReference type="Proteomes" id="UP000060699">
    <property type="component" value="Chromosome"/>
</dbReference>
<protein>
    <submittedName>
        <fullName evidence="2">Uncharacterized protein</fullName>
    </submittedName>
</protein>
<dbReference type="KEGG" id="rdp:RD2015_3086"/>
<organism evidence="2 3">
    <name type="scientific">Roseateles depolymerans</name>
    <dbReference type="NCBI Taxonomy" id="76731"/>
    <lineage>
        <taxon>Bacteria</taxon>
        <taxon>Pseudomonadati</taxon>
        <taxon>Pseudomonadota</taxon>
        <taxon>Betaproteobacteria</taxon>
        <taxon>Burkholderiales</taxon>
        <taxon>Sphaerotilaceae</taxon>
        <taxon>Roseateles</taxon>
    </lineage>
</organism>
<gene>
    <name evidence="2" type="ORF">RD2015_3086</name>
</gene>
<keyword evidence="3" id="KW-1185">Reference proteome</keyword>
<feature type="region of interest" description="Disordered" evidence="1">
    <location>
        <begin position="119"/>
        <end position="143"/>
    </location>
</feature>
<sequence length="256" mass="27738">MPSIRLTPLQPTTFDLWRDRVLTLPRSTLIQEAAVERDATTGSLQTLTRRLVGDDPQQTLSSQLSLLTQTLAALLSDSRSGRAVSVAESAANMNLVLGDQGPLATALHDCATALNELAADDDDDDEDDEDDPGPSEAATPDENGLVVLASVDRLRHLLLDGTTRNGALNRAMEKWRKEEISGRTGELLKHLDDGGGDWLDRFMALGDPLAVGTPALLPEDRRERLGQLIAFEYDVTLVFHEPDAEEDNGSTMGLAD</sequence>
<accession>A0A0U3N5S7</accession>
<reference evidence="2 3" key="1">
    <citation type="submission" date="2015-12" db="EMBL/GenBank/DDBJ databases">
        <title>Complete genome of Roseateles depolymerans KCTC 42856.</title>
        <authorList>
            <person name="Kim K.M."/>
        </authorList>
    </citation>
    <scope>NUCLEOTIDE SEQUENCE [LARGE SCALE GENOMIC DNA]</scope>
    <source>
        <strain evidence="2 3">KCTC 42856</strain>
    </source>
</reference>